<feature type="region of interest" description="Disordered" evidence="1">
    <location>
        <begin position="230"/>
        <end position="289"/>
    </location>
</feature>
<evidence type="ECO:0000256" key="2">
    <source>
        <dbReference type="SAM" id="SignalP"/>
    </source>
</evidence>
<evidence type="ECO:0000313" key="3">
    <source>
        <dbReference type="EMBL" id="MCP9273428.1"/>
    </source>
</evidence>
<organism evidence="3 4">
    <name type="scientific">Mycolicibacterium arenosum</name>
    <dbReference type="NCBI Taxonomy" id="2952157"/>
    <lineage>
        <taxon>Bacteria</taxon>
        <taxon>Bacillati</taxon>
        <taxon>Actinomycetota</taxon>
        <taxon>Actinomycetes</taxon>
        <taxon>Mycobacteriales</taxon>
        <taxon>Mycobacteriaceae</taxon>
        <taxon>Mycolicibacterium</taxon>
    </lineage>
</organism>
<dbReference type="EMBL" id="JANDBD010000005">
    <property type="protein sequence ID" value="MCP9273428.1"/>
    <property type="molecule type" value="Genomic_DNA"/>
</dbReference>
<reference evidence="3 4" key="1">
    <citation type="submission" date="2022-06" db="EMBL/GenBank/DDBJ databases">
        <title>Mycolicibacterium sp. CAU 1645 isolated from seawater.</title>
        <authorList>
            <person name="Kim W."/>
        </authorList>
    </citation>
    <scope>NUCLEOTIDE SEQUENCE [LARGE SCALE GENOMIC DNA]</scope>
    <source>
        <strain evidence="3 4">CAU 1645</strain>
    </source>
</reference>
<protein>
    <submittedName>
        <fullName evidence="3">Uncharacterized protein</fullName>
    </submittedName>
</protein>
<proteinExistence type="predicted"/>
<comment type="caution">
    <text evidence="3">The sequence shown here is derived from an EMBL/GenBank/DDBJ whole genome shotgun (WGS) entry which is preliminary data.</text>
</comment>
<feature type="compositionally biased region" description="Low complexity" evidence="1">
    <location>
        <begin position="244"/>
        <end position="254"/>
    </location>
</feature>
<gene>
    <name evidence="3" type="ORF">NM203_14660</name>
</gene>
<sequence>MSRSPRRWVAVITASAAVAAVPAIASPMSSKDIRVVDDVHVALAASWSPEQQAVIEDFTRGGVAEVLRVQATARLTQPDQAQIIDDFFEGGVIQTEGRRWLGLFNDPQQQAFLRDLLTGGVVQIVRNRLLDATGDPGARAAIVAFFPDEITDYRGGPITMLQRRLIAAAKGNPFVIGLVNAVFDNPVVLTVRRLIGGGPIIGTPLPDLPPLEVADPPKVAPVAPVVTKEAKQPAALADSRMPSATPAEPAVENPAPDPEPADVDAVKTGNKVEPTTLAGADRPKAGAPGWGVFGQVAEAVAAGPAGLAGAPAPAPAPTADDASDAGTSPGESGEN</sequence>
<dbReference type="Proteomes" id="UP001651690">
    <property type="component" value="Unassembled WGS sequence"/>
</dbReference>
<keyword evidence="4" id="KW-1185">Reference proteome</keyword>
<feature type="chain" id="PRO_5047450607" evidence="2">
    <location>
        <begin position="26"/>
        <end position="335"/>
    </location>
</feature>
<evidence type="ECO:0000313" key="4">
    <source>
        <dbReference type="Proteomes" id="UP001651690"/>
    </source>
</evidence>
<dbReference type="RefSeq" id="WP_255060721.1">
    <property type="nucleotide sequence ID" value="NZ_JANDBD010000005.1"/>
</dbReference>
<accession>A0ABT1M2Q2</accession>
<feature type="region of interest" description="Disordered" evidence="1">
    <location>
        <begin position="305"/>
        <end position="335"/>
    </location>
</feature>
<feature type="signal peptide" evidence="2">
    <location>
        <begin position="1"/>
        <end position="25"/>
    </location>
</feature>
<evidence type="ECO:0000256" key="1">
    <source>
        <dbReference type="SAM" id="MobiDB-lite"/>
    </source>
</evidence>
<keyword evidence="2" id="KW-0732">Signal</keyword>
<name>A0ABT1M2Q2_9MYCO</name>